<sequence length="223" mass="24598">MLFALLRPHVAEAVNVVARFDLVLVLVAAAAVQSIHSYGRITLPIPAEAEEMVDRGFYPETTSDWIKVFVLGVAVRIREMDERLRASLAAPGAVSIAEIRRDFASVAMALLAVVGLLFLMLIPLLGITWWLLERPGLRPHLNEVLEGWSALQWLERPLRPLLRFGIAVSKAVGLGDADEELLSQEDGVTRAKRLLIGLVMLNVLLSIVLLVLLSAVSSMFRMM</sequence>
<accession>A0AA36JSN8</accession>
<feature type="transmembrane region" description="Helical" evidence="1">
    <location>
        <begin position="109"/>
        <end position="132"/>
    </location>
</feature>
<protein>
    <submittedName>
        <fullName evidence="2">Uncharacterized protein</fullName>
    </submittedName>
</protein>
<dbReference type="EMBL" id="CAUJNA010003855">
    <property type="protein sequence ID" value="CAJ1411075.1"/>
    <property type="molecule type" value="Genomic_DNA"/>
</dbReference>
<evidence type="ECO:0000256" key="1">
    <source>
        <dbReference type="SAM" id="Phobius"/>
    </source>
</evidence>
<evidence type="ECO:0000313" key="2">
    <source>
        <dbReference type="EMBL" id="CAJ1411075.1"/>
    </source>
</evidence>
<keyword evidence="1" id="KW-0812">Transmembrane</keyword>
<gene>
    <name evidence="2" type="ORF">EVOR1521_LOCUS31741</name>
</gene>
<comment type="caution">
    <text evidence="2">The sequence shown here is derived from an EMBL/GenBank/DDBJ whole genome shotgun (WGS) entry which is preliminary data.</text>
</comment>
<dbReference type="Proteomes" id="UP001178507">
    <property type="component" value="Unassembled WGS sequence"/>
</dbReference>
<dbReference type="AlphaFoldDB" id="A0AA36JSN8"/>
<organism evidence="2 3">
    <name type="scientific">Effrenium voratum</name>
    <dbReference type="NCBI Taxonomy" id="2562239"/>
    <lineage>
        <taxon>Eukaryota</taxon>
        <taxon>Sar</taxon>
        <taxon>Alveolata</taxon>
        <taxon>Dinophyceae</taxon>
        <taxon>Suessiales</taxon>
        <taxon>Symbiodiniaceae</taxon>
        <taxon>Effrenium</taxon>
    </lineage>
</organism>
<keyword evidence="1" id="KW-1133">Transmembrane helix</keyword>
<reference evidence="2" key="1">
    <citation type="submission" date="2023-08" db="EMBL/GenBank/DDBJ databases">
        <authorList>
            <person name="Chen Y."/>
            <person name="Shah S."/>
            <person name="Dougan E. K."/>
            <person name="Thang M."/>
            <person name="Chan C."/>
        </authorList>
    </citation>
    <scope>NUCLEOTIDE SEQUENCE</scope>
</reference>
<keyword evidence="3" id="KW-1185">Reference proteome</keyword>
<keyword evidence="1" id="KW-0472">Membrane</keyword>
<name>A0AA36JSN8_9DINO</name>
<proteinExistence type="predicted"/>
<feature type="transmembrane region" description="Helical" evidence="1">
    <location>
        <begin position="194"/>
        <end position="216"/>
    </location>
</feature>
<evidence type="ECO:0000313" key="3">
    <source>
        <dbReference type="Proteomes" id="UP001178507"/>
    </source>
</evidence>